<dbReference type="InterPro" id="IPR011049">
    <property type="entry name" value="Serralysin-like_metalloprot_C"/>
</dbReference>
<proteinExistence type="predicted"/>
<keyword evidence="5" id="KW-1185">Reference proteome</keyword>
<sequence>MKKLYIFVAYLLCYASVQAQWSLTGNAISSGNFLGTTNGQSLVFEAEGIVSGEIDVSWDNTFWGLGSGGTLGSGSIQNSAFGYYALTHNVGGQGNTAIGYYSMAQNSSGNYNVGVGLESLYDNTTGIGNCAVGPLALYYNTTASENSAFGSNALQDNTTGQYNSGFGALTLYNNSTGSENTAMGYQALYSNTASFNTAIGYQSMMNNTTGYGNVATGYQSMLANTTGNNNVAIGNNALAQNTTGIENVAIGYSAAYGNQGGGNTAIGYSALAGTNTANGNTAVGDQAMTSNSSGSGNAALGYEAMYDNSTGSNNTALGYQALYYNSTGSGNTAIGDQAGPGSGANLSNTIAIGNMATPTASNEAIFGNTATTTIGGYANWTNFSDGRYKKNIQEDVPGLEFINLLRPVTYTLDVNGINSVLYPSGVDNRMQQAMTQKAQVVYSGFIAQEVSAAAQKVNYDFSGVVKPQGGKDFYGLRYDDFVPPLVKSVQQLSKENDTLSNAISSLQTEVTAIQAQINELKGNNTLTLTGDRPILKQNAPNPFITTTTIPYHIPEKSNIVQLSITDANGNVLKTVRIQSKGDGQEIIPAAGLAPGTYFYTLTIDGKIVGTKKMVLLAN</sequence>
<dbReference type="NCBIfam" id="TIGR04183">
    <property type="entry name" value="Por_Secre_tail"/>
    <property type="match status" value="1"/>
</dbReference>
<keyword evidence="2" id="KW-0732">Signal</keyword>
<name>A0A4V3GKW2_9BACT</name>
<feature type="signal peptide" evidence="2">
    <location>
        <begin position="1"/>
        <end position="19"/>
    </location>
</feature>
<gene>
    <name evidence="4" type="ORF">EDB95_5037</name>
</gene>
<reference evidence="4 5" key="1">
    <citation type="submission" date="2019-03" db="EMBL/GenBank/DDBJ databases">
        <title>Genomic Encyclopedia of Type Strains, Phase IV (KMG-IV): sequencing the most valuable type-strain genomes for metagenomic binning, comparative biology and taxonomic classification.</title>
        <authorList>
            <person name="Goeker M."/>
        </authorList>
    </citation>
    <scope>NUCLEOTIDE SEQUENCE [LARGE SCALE GENOMIC DNA]</scope>
    <source>
        <strain evidence="4 5">DSM 100059</strain>
    </source>
</reference>
<evidence type="ECO:0000259" key="3">
    <source>
        <dbReference type="PROSITE" id="PS51688"/>
    </source>
</evidence>
<feature type="coiled-coil region" evidence="1">
    <location>
        <begin position="489"/>
        <end position="523"/>
    </location>
</feature>
<dbReference type="RefSeq" id="WP_133998979.1">
    <property type="nucleotide sequence ID" value="NZ_SODV01000002.1"/>
</dbReference>
<dbReference type="InterPro" id="IPR030392">
    <property type="entry name" value="S74_ICA"/>
</dbReference>
<dbReference type="AlphaFoldDB" id="A0A4V3GKW2"/>
<accession>A0A4V3GKW2</accession>
<keyword evidence="1" id="KW-0175">Coiled coil</keyword>
<feature type="chain" id="PRO_5020294181" evidence="2">
    <location>
        <begin position="20"/>
        <end position="618"/>
    </location>
</feature>
<comment type="caution">
    <text evidence="4">The sequence shown here is derived from an EMBL/GenBank/DDBJ whole genome shotgun (WGS) entry which is preliminary data.</text>
</comment>
<organism evidence="4 5">
    <name type="scientific">Dinghuibacter silviterrae</name>
    <dbReference type="NCBI Taxonomy" id="1539049"/>
    <lineage>
        <taxon>Bacteria</taxon>
        <taxon>Pseudomonadati</taxon>
        <taxon>Bacteroidota</taxon>
        <taxon>Chitinophagia</taxon>
        <taxon>Chitinophagales</taxon>
        <taxon>Chitinophagaceae</taxon>
        <taxon>Dinghuibacter</taxon>
    </lineage>
</organism>
<evidence type="ECO:0000256" key="1">
    <source>
        <dbReference type="SAM" id="Coils"/>
    </source>
</evidence>
<dbReference type="InterPro" id="IPR026444">
    <property type="entry name" value="Secre_tail"/>
</dbReference>
<protein>
    <submittedName>
        <fullName evidence="4">Putative secreted protein (Por secretion system target)</fullName>
    </submittedName>
</protein>
<evidence type="ECO:0000313" key="5">
    <source>
        <dbReference type="Proteomes" id="UP000294498"/>
    </source>
</evidence>
<dbReference type="Proteomes" id="UP000294498">
    <property type="component" value="Unassembled WGS sequence"/>
</dbReference>
<dbReference type="OrthoDB" id="9807669at2"/>
<evidence type="ECO:0000256" key="2">
    <source>
        <dbReference type="SAM" id="SignalP"/>
    </source>
</evidence>
<dbReference type="EMBL" id="SODV01000002">
    <property type="protein sequence ID" value="TDW97192.1"/>
    <property type="molecule type" value="Genomic_DNA"/>
</dbReference>
<evidence type="ECO:0000313" key="4">
    <source>
        <dbReference type="EMBL" id="TDW97192.1"/>
    </source>
</evidence>
<dbReference type="PROSITE" id="PS51688">
    <property type="entry name" value="ICA"/>
    <property type="match status" value="1"/>
</dbReference>
<dbReference type="Gene3D" id="2.150.10.10">
    <property type="entry name" value="Serralysin-like metalloprotease, C-terminal"/>
    <property type="match status" value="1"/>
</dbReference>
<feature type="domain" description="Peptidase S74" evidence="3">
    <location>
        <begin position="384"/>
        <end position="503"/>
    </location>
</feature>
<dbReference type="Pfam" id="PF13884">
    <property type="entry name" value="Peptidase_S74"/>
    <property type="match status" value="1"/>
</dbReference>